<dbReference type="NCBIfam" id="TIGR00738">
    <property type="entry name" value="rrf2_super"/>
    <property type="match status" value="1"/>
</dbReference>
<dbReference type="InterPro" id="IPR036390">
    <property type="entry name" value="WH_DNA-bd_sf"/>
</dbReference>
<dbReference type="PANTHER" id="PTHR33221:SF5">
    <property type="entry name" value="HTH-TYPE TRANSCRIPTIONAL REGULATOR ISCR"/>
    <property type="match status" value="1"/>
</dbReference>
<dbReference type="GO" id="GO:0003700">
    <property type="term" value="F:DNA-binding transcription factor activity"/>
    <property type="evidence" value="ECO:0007669"/>
    <property type="project" value="TreeGrafter"/>
</dbReference>
<reference evidence="2 3" key="1">
    <citation type="submission" date="2019-08" db="EMBL/GenBank/DDBJ databases">
        <title>In-depth cultivation of the pig gut microbiome towards novel bacterial diversity and tailored functional studies.</title>
        <authorList>
            <person name="Wylensek D."/>
            <person name="Hitch T.C.A."/>
            <person name="Clavel T."/>
        </authorList>
    </citation>
    <scope>NUCLEOTIDE SEQUENCE [LARGE SCALE GENOMIC DNA]</scope>
    <source>
        <strain evidence="2 3">SM-530-WT-4B</strain>
    </source>
</reference>
<dbReference type="InterPro" id="IPR036388">
    <property type="entry name" value="WH-like_DNA-bd_sf"/>
</dbReference>
<proteinExistence type="predicted"/>
<dbReference type="RefSeq" id="WP_154527631.1">
    <property type="nucleotide sequence ID" value="NZ_JAXDZJ010000073.1"/>
</dbReference>
<dbReference type="InterPro" id="IPR030489">
    <property type="entry name" value="TR_Rrf2-type_CS"/>
</dbReference>
<dbReference type="PANTHER" id="PTHR33221">
    <property type="entry name" value="WINGED HELIX-TURN-HELIX TRANSCRIPTIONAL REGULATOR, RRF2 FAMILY"/>
    <property type="match status" value="1"/>
</dbReference>
<dbReference type="InterPro" id="IPR000944">
    <property type="entry name" value="Tscrpt_reg_Rrf2"/>
</dbReference>
<gene>
    <name evidence="2" type="ORF">FYJ74_00250</name>
</gene>
<sequence>MKVSTRAHYGLRAVIAISEMARSGLPVSVSDVARAENLSDTYLEQLVSKLRRAGILRSYRGARGGYELVRDPDTITVAEVLKAAGEQIVFPECTTPEGCELAHQRGHVCASSHFWQNLNSMVNKIAEETTVGSLIRNYEEEMGKMQAENRQ</sequence>
<name>A0A6L5Y903_9BACT</name>
<dbReference type="GO" id="GO:0003677">
    <property type="term" value="F:DNA binding"/>
    <property type="evidence" value="ECO:0007669"/>
    <property type="project" value="UniProtKB-KW"/>
</dbReference>
<dbReference type="PROSITE" id="PS51197">
    <property type="entry name" value="HTH_RRF2_2"/>
    <property type="match status" value="1"/>
</dbReference>
<dbReference type="Proteomes" id="UP000473699">
    <property type="component" value="Unassembled WGS sequence"/>
</dbReference>
<dbReference type="PROSITE" id="PS01332">
    <property type="entry name" value="HTH_RRF2_1"/>
    <property type="match status" value="1"/>
</dbReference>
<dbReference type="AlphaFoldDB" id="A0A6L5Y903"/>
<keyword evidence="3" id="KW-1185">Reference proteome</keyword>
<evidence type="ECO:0000313" key="2">
    <source>
        <dbReference type="EMBL" id="MST54488.1"/>
    </source>
</evidence>
<dbReference type="Gene3D" id="1.10.10.10">
    <property type="entry name" value="Winged helix-like DNA-binding domain superfamily/Winged helix DNA-binding domain"/>
    <property type="match status" value="1"/>
</dbReference>
<evidence type="ECO:0000313" key="3">
    <source>
        <dbReference type="Proteomes" id="UP000473699"/>
    </source>
</evidence>
<dbReference type="EMBL" id="VUNH01000001">
    <property type="protein sequence ID" value="MST54488.1"/>
    <property type="molecule type" value="Genomic_DNA"/>
</dbReference>
<dbReference type="GO" id="GO:0005829">
    <property type="term" value="C:cytosol"/>
    <property type="evidence" value="ECO:0007669"/>
    <property type="project" value="TreeGrafter"/>
</dbReference>
<accession>A0A6L5Y903</accession>
<dbReference type="SUPFAM" id="SSF46785">
    <property type="entry name" value="Winged helix' DNA-binding domain"/>
    <property type="match status" value="1"/>
</dbReference>
<evidence type="ECO:0000256" key="1">
    <source>
        <dbReference type="ARBA" id="ARBA00023125"/>
    </source>
</evidence>
<protein>
    <submittedName>
        <fullName evidence="2">Rrf2 family transcriptional regulator</fullName>
    </submittedName>
</protein>
<comment type="caution">
    <text evidence="2">The sequence shown here is derived from an EMBL/GenBank/DDBJ whole genome shotgun (WGS) entry which is preliminary data.</text>
</comment>
<dbReference type="Pfam" id="PF02082">
    <property type="entry name" value="Rrf2"/>
    <property type="match status" value="1"/>
</dbReference>
<keyword evidence="1" id="KW-0238">DNA-binding</keyword>
<organism evidence="2 3">
    <name type="scientific">Pyramidobacter porci</name>
    <dbReference type="NCBI Taxonomy" id="2605789"/>
    <lineage>
        <taxon>Bacteria</taxon>
        <taxon>Thermotogati</taxon>
        <taxon>Synergistota</taxon>
        <taxon>Synergistia</taxon>
        <taxon>Synergistales</taxon>
        <taxon>Dethiosulfovibrionaceae</taxon>
        <taxon>Pyramidobacter</taxon>
    </lineage>
</organism>